<dbReference type="GO" id="GO:0033765">
    <property type="term" value="F:steroid dehydrogenase activity, acting on the CH-CH group of donors"/>
    <property type="evidence" value="ECO:0007669"/>
    <property type="project" value="UniProtKB-ARBA"/>
</dbReference>
<dbReference type="InterPro" id="IPR006311">
    <property type="entry name" value="TAT_signal"/>
</dbReference>
<feature type="signal peptide" evidence="5">
    <location>
        <begin position="1"/>
        <end position="33"/>
    </location>
</feature>
<evidence type="ECO:0000256" key="3">
    <source>
        <dbReference type="ARBA" id="ARBA00022827"/>
    </source>
</evidence>
<organism evidence="7 8">
    <name type="scientific">Slackia equolifaciens</name>
    <dbReference type="NCBI Taxonomy" id="498718"/>
    <lineage>
        <taxon>Bacteria</taxon>
        <taxon>Bacillati</taxon>
        <taxon>Actinomycetota</taxon>
        <taxon>Coriobacteriia</taxon>
        <taxon>Eggerthellales</taxon>
        <taxon>Eggerthellaceae</taxon>
        <taxon>Slackia</taxon>
    </lineage>
</organism>
<dbReference type="SUPFAM" id="SSF56425">
    <property type="entry name" value="Succinate dehydrogenase/fumarate reductase flavoprotein, catalytic domain"/>
    <property type="match status" value="1"/>
</dbReference>
<keyword evidence="8" id="KW-1185">Reference proteome</keyword>
<evidence type="ECO:0000256" key="1">
    <source>
        <dbReference type="ARBA" id="ARBA00001974"/>
    </source>
</evidence>
<keyword evidence="3" id="KW-0274">FAD</keyword>
<dbReference type="InterPro" id="IPR003953">
    <property type="entry name" value="FAD-dep_OxRdtase_2_FAD-bd"/>
</dbReference>
<reference evidence="8" key="1">
    <citation type="submission" date="2018-05" db="EMBL/GenBank/DDBJ databases">
        <title>Genome Sequencing of selected type strains of the family Eggerthellaceae.</title>
        <authorList>
            <person name="Danylec N."/>
            <person name="Stoll D.A."/>
            <person name="Doetsch A."/>
            <person name="Huch M."/>
        </authorList>
    </citation>
    <scope>NUCLEOTIDE SEQUENCE [LARGE SCALE GENOMIC DNA]</scope>
    <source>
        <strain evidence="8">DSM 24851</strain>
    </source>
</reference>
<dbReference type="InterPro" id="IPR019546">
    <property type="entry name" value="TAT_signal_bac_arc"/>
</dbReference>
<dbReference type="GO" id="GO:0008202">
    <property type="term" value="P:steroid metabolic process"/>
    <property type="evidence" value="ECO:0007669"/>
    <property type="project" value="UniProtKB-ARBA"/>
</dbReference>
<name>A0A3N0B4S3_9ACTN</name>
<evidence type="ECO:0000259" key="6">
    <source>
        <dbReference type="Pfam" id="PF00890"/>
    </source>
</evidence>
<feature type="domain" description="FAD-dependent oxidoreductase 2 FAD-binding" evidence="6">
    <location>
        <begin position="108"/>
        <end position="552"/>
    </location>
</feature>
<feature type="chain" id="PRO_5018156915" evidence="5">
    <location>
        <begin position="34"/>
        <end position="663"/>
    </location>
</feature>
<dbReference type="InterPro" id="IPR050315">
    <property type="entry name" value="FAD-oxidoreductase_2"/>
</dbReference>
<comment type="cofactor">
    <cofactor evidence="1">
        <name>FAD</name>
        <dbReference type="ChEBI" id="CHEBI:57692"/>
    </cofactor>
</comment>
<dbReference type="InterPro" id="IPR027477">
    <property type="entry name" value="Succ_DH/fumarate_Rdtase_cat_sf"/>
</dbReference>
<keyword evidence="4" id="KW-0560">Oxidoreductase</keyword>
<sequence>MTKTDETKYSFTRRNFMKGALAAAAAMGVGAVAAGCSPAGTSEGAAEGAAEGTAEGTTAAAADYQNIYADGVNLMPGRKAECPGPRGPVAFEAREIGDDEIQREESFDVVVVGAGVGGLIAGLKAADMGANVLILEKMTKGRGCFECFGAVGAKCQEGTKIDKTVLLDEIYRSAYFRTRPEPARTYVDRSGEATDFWQEMLDKGANGFVITKVEQAPSTCGFPAMTDLIDSELGFYDSPCLPEDAGVRSGLSGIYVCLEMQDVAKTAYDTIDMRFSTPAVQLTTDDSGAVTGVIAKDADGYFKVNAAKGVIMATGGYDCNPEMMQAWTRPEDYANSSWWNPGWGTTGDGHMMGLKIGAQMDPIPQPVMNFRWGTPDSFCAADTWGAVSLGILVNGRGKRFVREDAPFQVVSNAQNAQPAYGKNCWYIFDETMATGMDIEGYEAKSWLFEGSTLEELAEAAGIDPEGLVAEVERYNGFFDAKKDEDFARDLNSAMPITGKTFYAFTTNSNILATVGGLCIDGNCSVLDVNDNPIKGLFACGNASGSFFAGNYPRHIPGTSIGRAITFGYVAAESAVNGTLGVGPKLDGNAAPLAVYAEGAAVSEEEMASYESMGDWNPYNPVHGGSTQYTPEQLGGIPDACDNCHDYGAGEPTVADGMTWKAQQ</sequence>
<dbReference type="Gene3D" id="3.50.50.60">
    <property type="entry name" value="FAD/NAD(P)-binding domain"/>
    <property type="match status" value="1"/>
</dbReference>
<evidence type="ECO:0000256" key="4">
    <source>
        <dbReference type="ARBA" id="ARBA00023002"/>
    </source>
</evidence>
<proteinExistence type="predicted"/>
<keyword evidence="5" id="KW-0732">Signal</keyword>
<dbReference type="RefSeq" id="WP_123207954.1">
    <property type="nucleotide sequence ID" value="NZ_JBHTHO010000008.1"/>
</dbReference>
<evidence type="ECO:0000313" key="7">
    <source>
        <dbReference type="EMBL" id="RNL42095.1"/>
    </source>
</evidence>
<comment type="caution">
    <text evidence="7">The sequence shown here is derived from an EMBL/GenBank/DDBJ whole genome shotgun (WGS) entry which is preliminary data.</text>
</comment>
<dbReference type="EMBL" id="QIBX01000001">
    <property type="protein sequence ID" value="RNL42095.1"/>
    <property type="molecule type" value="Genomic_DNA"/>
</dbReference>
<protein>
    <submittedName>
        <fullName evidence="7">FAD-binding dehydrogenase</fullName>
    </submittedName>
</protein>
<dbReference type="PANTHER" id="PTHR43400">
    <property type="entry name" value="FUMARATE REDUCTASE"/>
    <property type="match status" value="1"/>
</dbReference>
<evidence type="ECO:0000256" key="2">
    <source>
        <dbReference type="ARBA" id="ARBA00022630"/>
    </source>
</evidence>
<accession>A0A3N0B4S3</accession>
<gene>
    <name evidence="7" type="ORF">DMP06_01415</name>
</gene>
<dbReference type="Pfam" id="PF10518">
    <property type="entry name" value="TAT_signal"/>
    <property type="match status" value="1"/>
</dbReference>
<dbReference type="SUPFAM" id="SSF51905">
    <property type="entry name" value="FAD/NAD(P)-binding domain"/>
    <property type="match status" value="1"/>
</dbReference>
<dbReference type="AlphaFoldDB" id="A0A3N0B4S3"/>
<dbReference type="InterPro" id="IPR036188">
    <property type="entry name" value="FAD/NAD-bd_sf"/>
</dbReference>
<dbReference type="PROSITE" id="PS51318">
    <property type="entry name" value="TAT"/>
    <property type="match status" value="1"/>
</dbReference>
<dbReference type="Pfam" id="PF00890">
    <property type="entry name" value="FAD_binding_2"/>
    <property type="match status" value="1"/>
</dbReference>
<dbReference type="Proteomes" id="UP000269591">
    <property type="component" value="Unassembled WGS sequence"/>
</dbReference>
<evidence type="ECO:0000313" key="8">
    <source>
        <dbReference type="Proteomes" id="UP000269591"/>
    </source>
</evidence>
<dbReference type="Gene3D" id="3.90.700.10">
    <property type="entry name" value="Succinate dehydrogenase/fumarate reductase flavoprotein, catalytic domain"/>
    <property type="match status" value="1"/>
</dbReference>
<dbReference type="PANTHER" id="PTHR43400:SF10">
    <property type="entry name" value="3-OXOSTEROID 1-DEHYDROGENASE"/>
    <property type="match status" value="1"/>
</dbReference>
<dbReference type="NCBIfam" id="TIGR01409">
    <property type="entry name" value="TAT_signal_seq"/>
    <property type="match status" value="1"/>
</dbReference>
<keyword evidence="2" id="KW-0285">Flavoprotein</keyword>
<evidence type="ECO:0000256" key="5">
    <source>
        <dbReference type="SAM" id="SignalP"/>
    </source>
</evidence>
<dbReference type="OrthoDB" id="9813348at2"/>